<keyword evidence="5 7" id="KW-1133">Transmembrane helix</keyword>
<dbReference type="Pfam" id="PF00005">
    <property type="entry name" value="ABC_tran"/>
    <property type="match status" value="1"/>
</dbReference>
<dbReference type="RefSeq" id="WP_397078844.1">
    <property type="nucleotide sequence ID" value="NZ_JBITGY010000001.1"/>
</dbReference>
<dbReference type="GO" id="GO:0005524">
    <property type="term" value="F:ATP binding"/>
    <property type="evidence" value="ECO:0007669"/>
    <property type="project" value="UniProtKB-KW"/>
</dbReference>
<evidence type="ECO:0000256" key="1">
    <source>
        <dbReference type="ARBA" id="ARBA00004651"/>
    </source>
</evidence>
<feature type="transmembrane region" description="Helical" evidence="7">
    <location>
        <begin position="221"/>
        <end position="244"/>
    </location>
</feature>
<protein>
    <submittedName>
        <fullName evidence="10">ABC transporter ATP-binding protein</fullName>
    </submittedName>
</protein>
<dbReference type="PANTHER" id="PTHR43394">
    <property type="entry name" value="ATP-DEPENDENT PERMEASE MDL1, MITOCHONDRIAL"/>
    <property type="match status" value="1"/>
</dbReference>
<reference evidence="10 11" key="1">
    <citation type="submission" date="2024-10" db="EMBL/GenBank/DDBJ databases">
        <title>The Natural Products Discovery Center: Release of the First 8490 Sequenced Strains for Exploring Actinobacteria Biosynthetic Diversity.</title>
        <authorList>
            <person name="Kalkreuter E."/>
            <person name="Kautsar S.A."/>
            <person name="Yang D."/>
            <person name="Bader C.D."/>
            <person name="Teijaro C.N."/>
            <person name="Fluegel L."/>
            <person name="Davis C.M."/>
            <person name="Simpson J.R."/>
            <person name="Lauterbach L."/>
            <person name="Steele A.D."/>
            <person name="Gui C."/>
            <person name="Meng S."/>
            <person name="Li G."/>
            <person name="Viehrig K."/>
            <person name="Ye F."/>
            <person name="Su P."/>
            <person name="Kiefer A.F."/>
            <person name="Nichols A."/>
            <person name="Cepeda A.J."/>
            <person name="Yan W."/>
            <person name="Fan B."/>
            <person name="Jiang Y."/>
            <person name="Adhikari A."/>
            <person name="Zheng C.-J."/>
            <person name="Schuster L."/>
            <person name="Cowan T.M."/>
            <person name="Smanski M.J."/>
            <person name="Chevrette M.G."/>
            <person name="De Carvalho L.P.S."/>
            <person name="Shen B."/>
        </authorList>
    </citation>
    <scope>NUCLEOTIDE SEQUENCE [LARGE SCALE GENOMIC DNA]</scope>
    <source>
        <strain evidence="10 11">NPDC050545</strain>
    </source>
</reference>
<keyword evidence="3" id="KW-0547">Nucleotide-binding</keyword>
<dbReference type="SMART" id="SM00382">
    <property type="entry name" value="AAA"/>
    <property type="match status" value="1"/>
</dbReference>
<feature type="transmembrane region" description="Helical" evidence="7">
    <location>
        <begin position="30"/>
        <end position="54"/>
    </location>
</feature>
<evidence type="ECO:0000313" key="10">
    <source>
        <dbReference type="EMBL" id="MFI6496617.1"/>
    </source>
</evidence>
<dbReference type="InterPro" id="IPR011527">
    <property type="entry name" value="ABC1_TM_dom"/>
</dbReference>
<proteinExistence type="predicted"/>
<dbReference type="PROSITE" id="PS50893">
    <property type="entry name" value="ABC_TRANSPORTER_2"/>
    <property type="match status" value="1"/>
</dbReference>
<comment type="caution">
    <text evidence="10">The sequence shown here is derived from an EMBL/GenBank/DDBJ whole genome shotgun (WGS) entry which is preliminary data.</text>
</comment>
<keyword evidence="6 7" id="KW-0472">Membrane</keyword>
<dbReference type="Gene3D" id="3.40.50.300">
    <property type="entry name" value="P-loop containing nucleotide triphosphate hydrolases"/>
    <property type="match status" value="1"/>
</dbReference>
<evidence type="ECO:0000256" key="6">
    <source>
        <dbReference type="ARBA" id="ARBA00023136"/>
    </source>
</evidence>
<gene>
    <name evidence="10" type="ORF">ACIBG2_04480</name>
</gene>
<dbReference type="PROSITE" id="PS00211">
    <property type="entry name" value="ABC_TRANSPORTER_1"/>
    <property type="match status" value="1"/>
</dbReference>
<organism evidence="10 11">
    <name type="scientific">Nonomuraea typhae</name>
    <dbReference type="NCBI Taxonomy" id="2603600"/>
    <lineage>
        <taxon>Bacteria</taxon>
        <taxon>Bacillati</taxon>
        <taxon>Actinomycetota</taxon>
        <taxon>Actinomycetes</taxon>
        <taxon>Streptosporangiales</taxon>
        <taxon>Streptosporangiaceae</taxon>
        <taxon>Nonomuraea</taxon>
    </lineage>
</organism>
<evidence type="ECO:0000256" key="2">
    <source>
        <dbReference type="ARBA" id="ARBA00022692"/>
    </source>
</evidence>
<keyword evidence="2 7" id="KW-0812">Transmembrane</keyword>
<dbReference type="SUPFAM" id="SSF90123">
    <property type="entry name" value="ABC transporter transmembrane region"/>
    <property type="match status" value="1"/>
</dbReference>
<dbReference type="PANTHER" id="PTHR43394:SF1">
    <property type="entry name" value="ATP-BINDING CASSETTE SUB-FAMILY B MEMBER 10, MITOCHONDRIAL"/>
    <property type="match status" value="1"/>
</dbReference>
<dbReference type="EMBL" id="JBITGY010000001">
    <property type="protein sequence ID" value="MFI6496617.1"/>
    <property type="molecule type" value="Genomic_DNA"/>
</dbReference>
<dbReference type="InterPro" id="IPR017871">
    <property type="entry name" value="ABC_transporter-like_CS"/>
</dbReference>
<dbReference type="InterPro" id="IPR003439">
    <property type="entry name" value="ABC_transporter-like_ATP-bd"/>
</dbReference>
<evidence type="ECO:0000313" key="11">
    <source>
        <dbReference type="Proteomes" id="UP001612741"/>
    </source>
</evidence>
<dbReference type="SUPFAM" id="SSF52540">
    <property type="entry name" value="P-loop containing nucleoside triphosphate hydrolases"/>
    <property type="match status" value="1"/>
</dbReference>
<accession>A0ABW7YL41</accession>
<evidence type="ECO:0000256" key="4">
    <source>
        <dbReference type="ARBA" id="ARBA00022840"/>
    </source>
</evidence>
<sequence>MVTVAGGALPVLSAWMTKMLLDRLVLRAQMPMLIGIALALAAVGLLTGVIPHIAQYIQVEMQRASGLLSQSRLFVAVDRLLGLGWFENPRHLDGLRLAQQVGGTAPNQVVDGLLSIARSVIMLVGFLGSLMLLSPMVAGIVLGASVPTLISEIAISRRRARVIRAVGPAERRELFYAGLLSSVEAAKEIRLFGIGELLRDRMLADRRAANAAKRAVDRRELAVQASLGLLTVAASGAGLLWAVYAAHRGVLSVGDITIFVAAIAGVQSGLTSVARDLGRAHQELLLYDHYLAVIMAGPDLPCAATPRILPELRHGIELRDVWFRYSDGHPWILRGVNLTIPSGRALGLVGVNGAGKSTLVKLLCRFYDPTRGTIAWDGVDIREVDVSQLRRRITAIFQDYMNYDMTAAENVGLGDLGHFGDFSRIQMAARRAGVHDALIALPRGYETLLSRSFVMESEGDSPEDGVILSGGQWQRLALARALVRDRRDFLILDEPSAGLDADAEHEIHTTLREHREGRTSLLISHRLSAVRDADQIVVLAEGRVVEQGDHATLIAAGGLYARLFTTQASGYQDGAAGERCRCAMLSAERPRFAGSDP</sequence>
<dbReference type="InterPro" id="IPR003593">
    <property type="entry name" value="AAA+_ATPase"/>
</dbReference>
<comment type="subcellular location">
    <subcellularLocation>
        <location evidence="1">Cell membrane</location>
        <topology evidence="1">Multi-pass membrane protein</topology>
    </subcellularLocation>
</comment>
<evidence type="ECO:0000256" key="3">
    <source>
        <dbReference type="ARBA" id="ARBA00022741"/>
    </source>
</evidence>
<feature type="transmembrane region" description="Helical" evidence="7">
    <location>
        <begin position="256"/>
        <end position="274"/>
    </location>
</feature>
<dbReference type="InterPro" id="IPR039421">
    <property type="entry name" value="Type_1_exporter"/>
</dbReference>
<dbReference type="Proteomes" id="UP001612741">
    <property type="component" value="Unassembled WGS sequence"/>
</dbReference>
<evidence type="ECO:0000259" key="9">
    <source>
        <dbReference type="PROSITE" id="PS50929"/>
    </source>
</evidence>
<evidence type="ECO:0000256" key="7">
    <source>
        <dbReference type="SAM" id="Phobius"/>
    </source>
</evidence>
<evidence type="ECO:0000259" key="8">
    <source>
        <dbReference type="PROSITE" id="PS50893"/>
    </source>
</evidence>
<dbReference type="InterPro" id="IPR036640">
    <property type="entry name" value="ABC1_TM_sf"/>
</dbReference>
<feature type="domain" description="ABC transporter" evidence="8">
    <location>
        <begin position="316"/>
        <end position="566"/>
    </location>
</feature>
<feature type="domain" description="ABC transmembrane type-1" evidence="9">
    <location>
        <begin position="1"/>
        <end position="282"/>
    </location>
</feature>
<name>A0ABW7YL41_9ACTN</name>
<dbReference type="InterPro" id="IPR027417">
    <property type="entry name" value="P-loop_NTPase"/>
</dbReference>
<dbReference type="PROSITE" id="PS50929">
    <property type="entry name" value="ABC_TM1F"/>
    <property type="match status" value="1"/>
</dbReference>
<dbReference type="Gene3D" id="1.20.1560.10">
    <property type="entry name" value="ABC transporter type 1, transmembrane domain"/>
    <property type="match status" value="1"/>
</dbReference>
<feature type="transmembrane region" description="Helical" evidence="7">
    <location>
        <begin position="120"/>
        <end position="150"/>
    </location>
</feature>
<keyword evidence="4 10" id="KW-0067">ATP-binding</keyword>
<keyword evidence="11" id="KW-1185">Reference proteome</keyword>
<evidence type="ECO:0000256" key="5">
    <source>
        <dbReference type="ARBA" id="ARBA00022989"/>
    </source>
</evidence>